<comment type="subcellular location">
    <subcellularLocation>
        <location evidence="1">Membrane</location>
        <topology evidence="1">Multi-pass membrane protein</topology>
    </subcellularLocation>
</comment>
<sequence length="202" mass="21953">MLEHEVLSCNLNLPIYSGWGTSARRSLYNTKYGSRYPRDDGSCGITAVCLVVGVVVFPAGWDSPEVKRTCGTAAGRYELGECGLRWAYLLAVIGCLDAIILSALAFILATRHVRLQAEPPYPANGSLYKGEVNNGYVGDAQSVAGSRKSLNLHPVLLMPQPPHPTLQPGDADRFSEFSNRTGRSKNSGFRPDYASSVQNFQL</sequence>
<keyword evidence="4 6" id="KW-0472">Membrane</keyword>
<keyword evidence="8" id="KW-1185">Reference proteome</keyword>
<dbReference type="Pfam" id="PF10242">
    <property type="entry name" value="L_HMGIC_fpl"/>
    <property type="match status" value="1"/>
</dbReference>
<keyword evidence="2 6" id="KW-0812">Transmembrane</keyword>
<dbReference type="PANTHER" id="PTHR12489:SF1">
    <property type="entry name" value="LP10272P"/>
    <property type="match status" value="1"/>
</dbReference>
<dbReference type="PANTHER" id="PTHR12489">
    <property type="entry name" value="LIPOMA HMGIC FUSION PARTNER-LIKE PROTEIN"/>
    <property type="match status" value="1"/>
</dbReference>
<evidence type="ECO:0000256" key="1">
    <source>
        <dbReference type="ARBA" id="ARBA00004141"/>
    </source>
</evidence>
<name>A0ABQ9GMP9_9NEOP</name>
<feature type="compositionally biased region" description="Polar residues" evidence="5">
    <location>
        <begin position="176"/>
        <end position="187"/>
    </location>
</feature>
<dbReference type="EMBL" id="JARBHB010000011">
    <property type="protein sequence ID" value="KAJ8873283.1"/>
    <property type="molecule type" value="Genomic_DNA"/>
</dbReference>
<organism evidence="7 8">
    <name type="scientific">Dryococelus australis</name>
    <dbReference type="NCBI Taxonomy" id="614101"/>
    <lineage>
        <taxon>Eukaryota</taxon>
        <taxon>Metazoa</taxon>
        <taxon>Ecdysozoa</taxon>
        <taxon>Arthropoda</taxon>
        <taxon>Hexapoda</taxon>
        <taxon>Insecta</taxon>
        <taxon>Pterygota</taxon>
        <taxon>Neoptera</taxon>
        <taxon>Polyneoptera</taxon>
        <taxon>Phasmatodea</taxon>
        <taxon>Verophasmatodea</taxon>
        <taxon>Anareolatae</taxon>
        <taxon>Phasmatidae</taxon>
        <taxon>Eurycanthinae</taxon>
        <taxon>Dryococelus</taxon>
    </lineage>
</organism>
<dbReference type="InterPro" id="IPR019372">
    <property type="entry name" value="LHFPL"/>
</dbReference>
<dbReference type="Proteomes" id="UP001159363">
    <property type="component" value="Chromosome 10"/>
</dbReference>
<reference evidence="7 8" key="1">
    <citation type="submission" date="2023-02" db="EMBL/GenBank/DDBJ databases">
        <title>LHISI_Scaffold_Assembly.</title>
        <authorList>
            <person name="Stuart O.P."/>
            <person name="Cleave R."/>
            <person name="Magrath M.J.L."/>
            <person name="Mikheyev A.S."/>
        </authorList>
    </citation>
    <scope>NUCLEOTIDE SEQUENCE [LARGE SCALE GENOMIC DNA]</scope>
    <source>
        <strain evidence="7">Daus_M_001</strain>
        <tissue evidence="7">Leg muscle</tissue>
    </source>
</reference>
<feature type="transmembrane region" description="Helical" evidence="6">
    <location>
        <begin position="86"/>
        <end position="109"/>
    </location>
</feature>
<evidence type="ECO:0000256" key="5">
    <source>
        <dbReference type="SAM" id="MobiDB-lite"/>
    </source>
</evidence>
<protein>
    <submittedName>
        <fullName evidence="7">Uncharacterized protein</fullName>
    </submittedName>
</protein>
<keyword evidence="3 6" id="KW-1133">Transmembrane helix</keyword>
<accession>A0ABQ9GMP9</accession>
<feature type="transmembrane region" description="Helical" evidence="6">
    <location>
        <begin position="41"/>
        <end position="61"/>
    </location>
</feature>
<evidence type="ECO:0000256" key="3">
    <source>
        <dbReference type="ARBA" id="ARBA00022989"/>
    </source>
</evidence>
<feature type="region of interest" description="Disordered" evidence="5">
    <location>
        <begin position="159"/>
        <end position="202"/>
    </location>
</feature>
<evidence type="ECO:0000256" key="2">
    <source>
        <dbReference type="ARBA" id="ARBA00022692"/>
    </source>
</evidence>
<comment type="caution">
    <text evidence="7">The sequence shown here is derived from an EMBL/GenBank/DDBJ whole genome shotgun (WGS) entry which is preliminary data.</text>
</comment>
<evidence type="ECO:0000313" key="8">
    <source>
        <dbReference type="Proteomes" id="UP001159363"/>
    </source>
</evidence>
<evidence type="ECO:0000313" key="7">
    <source>
        <dbReference type="EMBL" id="KAJ8873283.1"/>
    </source>
</evidence>
<gene>
    <name evidence="7" type="ORF">PR048_026917</name>
</gene>
<evidence type="ECO:0000256" key="6">
    <source>
        <dbReference type="SAM" id="Phobius"/>
    </source>
</evidence>
<proteinExistence type="predicted"/>
<evidence type="ECO:0000256" key="4">
    <source>
        <dbReference type="ARBA" id="ARBA00023136"/>
    </source>
</evidence>